<protein>
    <submittedName>
        <fullName evidence="1">Uncharacterized protein</fullName>
    </submittedName>
</protein>
<proteinExistence type="predicted"/>
<keyword evidence="2" id="KW-1185">Reference proteome</keyword>
<name>A0A1Z4NAX1_9CYAN</name>
<accession>A0A1Z4NAX1</accession>
<dbReference type="Proteomes" id="UP000218785">
    <property type="component" value="Chromosome"/>
</dbReference>
<evidence type="ECO:0000313" key="1">
    <source>
        <dbReference type="EMBL" id="BAZ02850.1"/>
    </source>
</evidence>
<dbReference type="KEGG" id="ttq:NIES37_68630"/>
<reference evidence="1 2" key="1">
    <citation type="submission" date="2017-06" db="EMBL/GenBank/DDBJ databases">
        <title>Genome sequencing of cyanobaciteial culture collection at National Institute for Environmental Studies (NIES).</title>
        <authorList>
            <person name="Hirose Y."/>
            <person name="Shimura Y."/>
            <person name="Fujisawa T."/>
            <person name="Nakamura Y."/>
            <person name="Kawachi M."/>
        </authorList>
    </citation>
    <scope>NUCLEOTIDE SEQUENCE [LARGE SCALE GENOMIC DNA]</scope>
    <source>
        <strain evidence="1 2">NIES-37</strain>
    </source>
</reference>
<sequence length="133" mass="14846">MNNLSEYELQLLSKLPLDIAALVKNYRTDIINAAEFWDEPPLTVNHVPEFIEIYYGDAESPHIFIVNGELQDYNVTNLPDNTKSISVLIDDQWAYVQIEGQVILNRLGGVILPDVLVSPSSLINSLVGVINHG</sequence>
<dbReference type="RefSeq" id="WP_096583340.1">
    <property type="nucleotide sequence ID" value="NZ_CAWNJS010000001.1"/>
</dbReference>
<dbReference type="AlphaFoldDB" id="A0A1Z4NAX1"/>
<dbReference type="EMBL" id="AP018248">
    <property type="protein sequence ID" value="BAZ02850.1"/>
    <property type="molecule type" value="Genomic_DNA"/>
</dbReference>
<organism evidence="1 2">
    <name type="scientific">Tolypothrix tenuis PCC 7101</name>
    <dbReference type="NCBI Taxonomy" id="231146"/>
    <lineage>
        <taxon>Bacteria</taxon>
        <taxon>Bacillati</taxon>
        <taxon>Cyanobacteriota</taxon>
        <taxon>Cyanophyceae</taxon>
        <taxon>Nostocales</taxon>
        <taxon>Tolypothrichaceae</taxon>
        <taxon>Tolypothrix</taxon>
    </lineage>
</organism>
<gene>
    <name evidence="1" type="ORF">NIES37_68630</name>
</gene>
<evidence type="ECO:0000313" key="2">
    <source>
        <dbReference type="Proteomes" id="UP000218785"/>
    </source>
</evidence>